<dbReference type="eggNOG" id="COG1765">
    <property type="taxonomic scope" value="Bacteria"/>
</dbReference>
<sequence>MTDVAIPATLAEGAALAHSDNTGFRTALDIAGHPMIADEPVSVGGTDAGPSPYGLLSGALASCTAMTLHAYAKLKGLAVTDIRVHVRHDKVHEVDCENCESDAGAKVDCLARTIWIEGTLDDKARARMLQIADKCPVHRTLEGQIRIVTTTGG</sequence>
<dbReference type="RefSeq" id="WP_052116175.1">
    <property type="nucleotide sequence ID" value="NZ_JRKJ01000006.1"/>
</dbReference>
<accession>A0A0A2WMT5</accession>
<dbReference type="STRING" id="1300345.LF41_2523"/>
<dbReference type="InterPro" id="IPR003718">
    <property type="entry name" value="OsmC/Ohr_fam"/>
</dbReference>
<dbReference type="PATRIC" id="fig|1300345.3.peg.1089"/>
<proteinExistence type="predicted"/>
<dbReference type="OrthoDB" id="9789573at2"/>
<comment type="caution">
    <text evidence="1">The sequence shown here is derived from an EMBL/GenBank/DDBJ whole genome shotgun (WGS) entry which is preliminary data.</text>
</comment>
<dbReference type="AlphaFoldDB" id="A0A0A2WMT5"/>
<gene>
    <name evidence="1" type="ORF">LF41_2523</name>
</gene>
<dbReference type="InterPro" id="IPR036102">
    <property type="entry name" value="OsmC/Ohrsf"/>
</dbReference>
<dbReference type="PANTHER" id="PTHR39624:SF2">
    <property type="entry name" value="OSMC-LIKE PROTEIN"/>
    <property type="match status" value="1"/>
</dbReference>
<dbReference type="Pfam" id="PF02566">
    <property type="entry name" value="OsmC"/>
    <property type="match status" value="1"/>
</dbReference>
<dbReference type="Proteomes" id="UP000030518">
    <property type="component" value="Unassembled WGS sequence"/>
</dbReference>
<reference evidence="1 2" key="1">
    <citation type="submission" date="2014-09" db="EMBL/GenBank/DDBJ databases">
        <title>Genome sequences of Lysobacter dokdonensis DS-58.</title>
        <authorList>
            <person name="Kim J.F."/>
            <person name="Kwak M.-J."/>
        </authorList>
    </citation>
    <scope>NUCLEOTIDE SEQUENCE [LARGE SCALE GENOMIC DNA]</scope>
    <source>
        <strain evidence="1 2">DS-58</strain>
    </source>
</reference>
<dbReference type="PANTHER" id="PTHR39624">
    <property type="entry name" value="PROTEIN INVOLVED IN RIMO-MEDIATED BETA-METHYLTHIOLATION OF RIBOSOMAL PROTEIN S12 YCAO"/>
    <property type="match status" value="1"/>
</dbReference>
<evidence type="ECO:0000313" key="1">
    <source>
        <dbReference type="EMBL" id="KGQ19585.1"/>
    </source>
</evidence>
<dbReference type="InterPro" id="IPR015946">
    <property type="entry name" value="KH_dom-like_a/b"/>
</dbReference>
<dbReference type="Gene3D" id="3.30.300.20">
    <property type="match status" value="1"/>
</dbReference>
<name>A0A0A2WMT5_9GAMM</name>
<dbReference type="SUPFAM" id="SSF82784">
    <property type="entry name" value="OsmC-like"/>
    <property type="match status" value="1"/>
</dbReference>
<keyword evidence="2" id="KW-1185">Reference proteome</keyword>
<protein>
    <submittedName>
        <fullName evidence="1">Serine peptidase, family S9</fullName>
    </submittedName>
</protein>
<dbReference type="EMBL" id="JRKJ01000006">
    <property type="protein sequence ID" value="KGQ19585.1"/>
    <property type="molecule type" value="Genomic_DNA"/>
</dbReference>
<organism evidence="1 2">
    <name type="scientific">Lysobacter dokdonensis DS-58</name>
    <dbReference type="NCBI Taxonomy" id="1300345"/>
    <lineage>
        <taxon>Bacteria</taxon>
        <taxon>Pseudomonadati</taxon>
        <taxon>Pseudomonadota</taxon>
        <taxon>Gammaproteobacteria</taxon>
        <taxon>Lysobacterales</taxon>
        <taxon>Lysobacteraceae</taxon>
        <taxon>Noviluteimonas</taxon>
    </lineage>
</organism>
<evidence type="ECO:0000313" key="2">
    <source>
        <dbReference type="Proteomes" id="UP000030518"/>
    </source>
</evidence>